<dbReference type="EMBL" id="JAEAOA010000499">
    <property type="protein sequence ID" value="KAK3594242.1"/>
    <property type="molecule type" value="Genomic_DNA"/>
</dbReference>
<protein>
    <submittedName>
        <fullName evidence="1">Uncharacterized protein</fullName>
    </submittedName>
</protein>
<sequence>MLAATTDAETVWLKDVTTKFQTDKRTVSDTDLPDKLSFHLKRKSHDLTFNLKRNHQINPNADIFVVRKLNDGQSVLEKTQNLENETSLCTHVSNTATKSKLAARSRQTDMPLYMHDVAYYQDRENGAYMTARCVRRSVEKCDIVINGNIRIGDRHFDLRPSKAAFKSQNVLEITGLLGTQYVLQDQKHIRGKMSTEYEGFQ</sequence>
<proteinExistence type="predicted"/>
<evidence type="ECO:0000313" key="1">
    <source>
        <dbReference type="EMBL" id="KAK3594242.1"/>
    </source>
</evidence>
<reference evidence="1" key="2">
    <citation type="journal article" date="2021" name="Genome Biol. Evol.">
        <title>Developing a high-quality reference genome for a parasitic bivalve with doubly uniparental inheritance (Bivalvia: Unionida).</title>
        <authorList>
            <person name="Smith C.H."/>
        </authorList>
    </citation>
    <scope>NUCLEOTIDE SEQUENCE</scope>
    <source>
        <strain evidence="1">CHS0354</strain>
        <tissue evidence="1">Mantle</tissue>
    </source>
</reference>
<dbReference type="AlphaFoldDB" id="A0AAE0VYU5"/>
<reference evidence="1" key="1">
    <citation type="journal article" date="2021" name="Genome Biol. Evol.">
        <title>A High-Quality Reference Genome for a Parasitic Bivalve with Doubly Uniparental Inheritance (Bivalvia: Unionida).</title>
        <authorList>
            <person name="Smith C.H."/>
        </authorList>
    </citation>
    <scope>NUCLEOTIDE SEQUENCE</scope>
    <source>
        <strain evidence="1">CHS0354</strain>
    </source>
</reference>
<organism evidence="1 2">
    <name type="scientific">Potamilus streckersoni</name>
    <dbReference type="NCBI Taxonomy" id="2493646"/>
    <lineage>
        <taxon>Eukaryota</taxon>
        <taxon>Metazoa</taxon>
        <taxon>Spiralia</taxon>
        <taxon>Lophotrochozoa</taxon>
        <taxon>Mollusca</taxon>
        <taxon>Bivalvia</taxon>
        <taxon>Autobranchia</taxon>
        <taxon>Heteroconchia</taxon>
        <taxon>Palaeoheterodonta</taxon>
        <taxon>Unionida</taxon>
        <taxon>Unionoidea</taxon>
        <taxon>Unionidae</taxon>
        <taxon>Ambleminae</taxon>
        <taxon>Lampsilini</taxon>
        <taxon>Potamilus</taxon>
    </lineage>
</organism>
<reference evidence="1" key="3">
    <citation type="submission" date="2023-05" db="EMBL/GenBank/DDBJ databases">
        <authorList>
            <person name="Smith C.H."/>
        </authorList>
    </citation>
    <scope>NUCLEOTIDE SEQUENCE</scope>
    <source>
        <strain evidence="1">CHS0354</strain>
        <tissue evidence="1">Mantle</tissue>
    </source>
</reference>
<keyword evidence="2" id="KW-1185">Reference proteome</keyword>
<name>A0AAE0VYU5_9BIVA</name>
<comment type="caution">
    <text evidence="1">The sequence shown here is derived from an EMBL/GenBank/DDBJ whole genome shotgun (WGS) entry which is preliminary data.</text>
</comment>
<accession>A0AAE0VYU5</accession>
<gene>
    <name evidence="1" type="ORF">CHS0354_007216</name>
</gene>
<dbReference type="Proteomes" id="UP001195483">
    <property type="component" value="Unassembled WGS sequence"/>
</dbReference>
<evidence type="ECO:0000313" key="2">
    <source>
        <dbReference type="Proteomes" id="UP001195483"/>
    </source>
</evidence>